<comment type="similarity">
    <text evidence="1">Belongs to the FAH family.</text>
</comment>
<feature type="domain" description="Amidohydrolase-related" evidence="4">
    <location>
        <begin position="317"/>
        <end position="411"/>
    </location>
</feature>
<keyword evidence="6" id="KW-1185">Reference proteome</keyword>
<dbReference type="GO" id="GO:0046872">
    <property type="term" value="F:metal ion binding"/>
    <property type="evidence" value="ECO:0007669"/>
    <property type="project" value="UniProtKB-KW"/>
</dbReference>
<dbReference type="InterPro" id="IPR011059">
    <property type="entry name" value="Metal-dep_hydrolase_composite"/>
</dbReference>
<dbReference type="GeneID" id="34594076"/>
<organism evidence="5 6">
    <name type="scientific">Fonsecaea nubica</name>
    <dbReference type="NCBI Taxonomy" id="856822"/>
    <lineage>
        <taxon>Eukaryota</taxon>
        <taxon>Fungi</taxon>
        <taxon>Dikarya</taxon>
        <taxon>Ascomycota</taxon>
        <taxon>Pezizomycotina</taxon>
        <taxon>Eurotiomycetes</taxon>
        <taxon>Chaetothyriomycetidae</taxon>
        <taxon>Chaetothyriales</taxon>
        <taxon>Herpotrichiellaceae</taxon>
        <taxon>Fonsecaea</taxon>
    </lineage>
</organism>
<dbReference type="OrthoDB" id="194468at2759"/>
<dbReference type="PANTHER" id="PTHR11820:SF7">
    <property type="entry name" value="ACYLPYRUVASE FAHD1, MITOCHONDRIAL"/>
    <property type="match status" value="1"/>
</dbReference>
<dbReference type="GO" id="GO:0050163">
    <property type="term" value="F:oxaloacetate tautomerase activity"/>
    <property type="evidence" value="ECO:0007669"/>
    <property type="project" value="UniProtKB-ARBA"/>
</dbReference>
<dbReference type="Pfam" id="PF01979">
    <property type="entry name" value="Amidohydro_1"/>
    <property type="match status" value="2"/>
</dbReference>
<name>A0A178C621_9EURO</name>
<dbReference type="EMBL" id="LVCJ01000118">
    <property type="protein sequence ID" value="OAL24462.1"/>
    <property type="molecule type" value="Genomic_DNA"/>
</dbReference>
<evidence type="ECO:0008006" key="7">
    <source>
        <dbReference type="Google" id="ProtNLM"/>
    </source>
</evidence>
<dbReference type="SUPFAM" id="SSF51556">
    <property type="entry name" value="Metallo-dependent hydrolases"/>
    <property type="match status" value="1"/>
</dbReference>
<keyword evidence="2" id="KW-0479">Metal-binding</keyword>
<protein>
    <recommendedName>
        <fullName evidence="7">Amidohydrolase-related domain-containing protein</fullName>
    </recommendedName>
</protein>
<feature type="domain" description="Fumarylacetoacetase-like C-terminal" evidence="3">
    <location>
        <begin position="68"/>
        <end position="262"/>
    </location>
</feature>
<dbReference type="PANTHER" id="PTHR11820">
    <property type="entry name" value="ACYLPYRUVASE"/>
    <property type="match status" value="1"/>
</dbReference>
<dbReference type="SUPFAM" id="SSF51338">
    <property type="entry name" value="Composite domain of metallo-dependent hydrolases"/>
    <property type="match status" value="1"/>
</dbReference>
<gene>
    <name evidence="5" type="ORF">AYO20_10688</name>
</gene>
<dbReference type="SUPFAM" id="SSF56529">
    <property type="entry name" value="FAH"/>
    <property type="match status" value="1"/>
</dbReference>
<dbReference type="InterPro" id="IPR011234">
    <property type="entry name" value="Fumarylacetoacetase-like_C"/>
</dbReference>
<dbReference type="FunFam" id="3.90.850.10:FF:000002">
    <property type="entry name" value="2-hydroxyhepta-2,4-diene-1,7-dioate isomerase"/>
    <property type="match status" value="1"/>
</dbReference>
<dbReference type="Gene3D" id="3.90.850.10">
    <property type="entry name" value="Fumarylacetoacetase-like, C-terminal domain"/>
    <property type="match status" value="1"/>
</dbReference>
<accession>A0A178C621</accession>
<dbReference type="Gene3D" id="3.20.20.140">
    <property type="entry name" value="Metal-dependent hydrolases"/>
    <property type="match status" value="1"/>
</dbReference>
<feature type="domain" description="Amidohydrolase-related" evidence="4">
    <location>
        <begin position="557"/>
        <end position="684"/>
    </location>
</feature>
<evidence type="ECO:0000259" key="3">
    <source>
        <dbReference type="Pfam" id="PF01557"/>
    </source>
</evidence>
<reference evidence="5 6" key="1">
    <citation type="submission" date="2016-03" db="EMBL/GenBank/DDBJ databases">
        <title>The draft genome sequence of Fonsecaea nubica causative agent of cutaneous subcutaneous infection in human host.</title>
        <authorList>
            <person name="Costa F."/>
            <person name="Sybren D.H."/>
            <person name="Raittz R.T."/>
            <person name="Weiss V.A."/>
            <person name="Leao A.C."/>
            <person name="Gomes R."/>
            <person name="De Souza E.M."/>
            <person name="Pedrosa F.O."/>
            <person name="Steffens M.B."/>
            <person name="Bombassaro A."/>
            <person name="Tadra-Sfeir M.Z."/>
            <person name="Moreno L.F."/>
            <person name="Najafzadeh M.J."/>
            <person name="Felipe M.S."/>
            <person name="Teixeira M."/>
            <person name="Sun J."/>
            <person name="Xi L."/>
            <person name="Castro M.A."/>
            <person name="Vicente V.A."/>
        </authorList>
    </citation>
    <scope>NUCLEOTIDE SEQUENCE [LARGE SCALE GENOMIC DNA]</scope>
    <source>
        <strain evidence="5 6">CBS 269.64</strain>
    </source>
</reference>
<dbReference type="RefSeq" id="XP_022495113.1">
    <property type="nucleotide sequence ID" value="XM_022648944.1"/>
</dbReference>
<dbReference type="AlphaFoldDB" id="A0A178C621"/>
<dbReference type="Gene3D" id="2.30.40.10">
    <property type="entry name" value="Urease, subunit C, domain 1"/>
    <property type="match status" value="1"/>
</dbReference>
<evidence type="ECO:0000313" key="6">
    <source>
        <dbReference type="Proteomes" id="UP000185904"/>
    </source>
</evidence>
<dbReference type="GO" id="GO:0006107">
    <property type="term" value="P:oxaloacetate metabolic process"/>
    <property type="evidence" value="ECO:0007669"/>
    <property type="project" value="UniProtKB-ARBA"/>
</dbReference>
<dbReference type="InterPro" id="IPR036663">
    <property type="entry name" value="Fumarylacetoacetase_C_sf"/>
</dbReference>
<sequence length="750" mass="81676">MSFDRLIRFIDQNGTTHYGNLGQEVDVKVIEGSEVQLVSGDLESGFQVTPQKAVVHKLLDPLGTTPLVLCAGVNYHSHSRETKFTPPKKPVVFATPPDRLAGPLEDISIPPDAQSLVDYEGELVLVIGKDGINIPEDQALDYILGYTVGNDVSARYYNNPDVSGWQMGYAKSFDKFGPIGPYLVSPKLIPDPQKLHLVTKVNGSVRQEASTSEMIWTCKQLIAFCSNGRTLRRGTVIMTGTPEGVGWHSNGCLKNGDVMAAATTLLQGGTVLYHGKKDNVEVLRNTDILIQANKIVKIGQKLSAPSGAAITDCRGKIISPGFIDTHHHLWQTQLKGRHAEQSVFDYIPSGFWQSYVYSPQDIFWGQLGGALESIDAGTTFVLDHAHGCQTREHVTKALAATCASGIRSIFAYGHAPYFTKWDKDTCEPSMDIMPKSTMDHLFELAAKQPFGHGRVTLGFAFDYYFLPQQAVTGIFEALRNAGVKNFTSHYAKNATFGQHPLINTLNAYGLIKSPSDILLSHATGLTAQETDLLVSSQVPVSSTPETEAQMGFGWPIAFHPGVNFSFGVDCHTNNTSSILGLARSALQMARQQSNLPNVEQGAMALTLRGSAEEAFNAATIRAARAVQLGDKIGSLAEGKLADLVVFDTLHSTGMSCVADSDPLTAVVRHSDIRDVEAVMIDGVWRKKDGKLRPVTVEGTNETLEWSHVRTKLRDSAGQIAEKQKGLNMDKAKEALIAMFHIDRSKLVKDA</sequence>
<evidence type="ECO:0000259" key="4">
    <source>
        <dbReference type="Pfam" id="PF01979"/>
    </source>
</evidence>
<evidence type="ECO:0000256" key="1">
    <source>
        <dbReference type="ARBA" id="ARBA00010211"/>
    </source>
</evidence>
<dbReference type="Proteomes" id="UP000185904">
    <property type="component" value="Unassembled WGS sequence"/>
</dbReference>
<dbReference type="InterPro" id="IPR032466">
    <property type="entry name" value="Metal_Hydrolase"/>
</dbReference>
<comment type="caution">
    <text evidence="5">The sequence shown here is derived from an EMBL/GenBank/DDBJ whole genome shotgun (WGS) entry which is preliminary data.</text>
</comment>
<dbReference type="Pfam" id="PF01557">
    <property type="entry name" value="FAA_hydrolase"/>
    <property type="match status" value="1"/>
</dbReference>
<evidence type="ECO:0000256" key="2">
    <source>
        <dbReference type="ARBA" id="ARBA00022723"/>
    </source>
</evidence>
<dbReference type="GO" id="GO:0016810">
    <property type="term" value="F:hydrolase activity, acting on carbon-nitrogen (but not peptide) bonds"/>
    <property type="evidence" value="ECO:0007669"/>
    <property type="project" value="InterPro"/>
</dbReference>
<dbReference type="GO" id="GO:0018773">
    <property type="term" value="F:acetylpyruvate hydrolase activity"/>
    <property type="evidence" value="ECO:0007669"/>
    <property type="project" value="TreeGrafter"/>
</dbReference>
<proteinExistence type="inferred from homology"/>
<dbReference type="InterPro" id="IPR006680">
    <property type="entry name" value="Amidohydro-rel"/>
</dbReference>
<evidence type="ECO:0000313" key="5">
    <source>
        <dbReference type="EMBL" id="OAL24462.1"/>
    </source>
</evidence>